<dbReference type="SUPFAM" id="SSF158446">
    <property type="entry name" value="IVS-encoded protein-like"/>
    <property type="match status" value="1"/>
</dbReference>
<keyword evidence="2" id="KW-1185">Reference proteome</keyword>
<name>A0A4V1M6U0_9BACT</name>
<dbReference type="NCBIfam" id="TIGR02436">
    <property type="entry name" value="four helix bundle protein"/>
    <property type="match status" value="1"/>
</dbReference>
<gene>
    <name evidence="1" type="ORF">ESB00_12085</name>
</gene>
<sequence>MARESNDLLRRTFVFAQCVRRLVNQLPRTISNIEDAKQLVRASGSVAANYLEAQEGLSRKDFFYRIKICRKEARESGLWLRLLELPRRST</sequence>
<reference evidence="1 2" key="1">
    <citation type="submission" date="2019-01" db="EMBL/GenBank/DDBJ databases">
        <title>Lacunisphaera sp. strain TWA-58.</title>
        <authorList>
            <person name="Chen W.-M."/>
        </authorList>
    </citation>
    <scope>NUCLEOTIDE SEQUENCE [LARGE SCALE GENOMIC DNA]</scope>
    <source>
        <strain evidence="1 2">TWA-58</strain>
    </source>
</reference>
<evidence type="ECO:0000313" key="2">
    <source>
        <dbReference type="Proteomes" id="UP000290218"/>
    </source>
</evidence>
<dbReference type="InterPro" id="IPR012657">
    <property type="entry name" value="23S_rRNA-intervening_sequence"/>
</dbReference>
<dbReference type="InterPro" id="IPR036583">
    <property type="entry name" value="23S_rRNA_IVS_sf"/>
</dbReference>
<dbReference type="EMBL" id="SDHX01000001">
    <property type="protein sequence ID" value="RXK56569.1"/>
    <property type="molecule type" value="Genomic_DNA"/>
</dbReference>
<dbReference type="RefSeq" id="WP_129047937.1">
    <property type="nucleotide sequence ID" value="NZ_SDHX01000001.1"/>
</dbReference>
<dbReference type="OrthoDB" id="285993at2"/>
<evidence type="ECO:0000313" key="1">
    <source>
        <dbReference type="EMBL" id="RXK56569.1"/>
    </source>
</evidence>
<organism evidence="1 2">
    <name type="scientific">Oleiharenicola lentus</name>
    <dbReference type="NCBI Taxonomy" id="2508720"/>
    <lineage>
        <taxon>Bacteria</taxon>
        <taxon>Pseudomonadati</taxon>
        <taxon>Verrucomicrobiota</taxon>
        <taxon>Opitutia</taxon>
        <taxon>Opitutales</taxon>
        <taxon>Opitutaceae</taxon>
        <taxon>Oleiharenicola</taxon>
    </lineage>
</organism>
<protein>
    <submittedName>
        <fullName evidence="1">Four helix bundle protein</fullName>
    </submittedName>
</protein>
<dbReference type="Gene3D" id="1.20.1440.60">
    <property type="entry name" value="23S rRNA-intervening sequence"/>
    <property type="match status" value="1"/>
</dbReference>
<comment type="caution">
    <text evidence="1">The sequence shown here is derived from an EMBL/GenBank/DDBJ whole genome shotgun (WGS) entry which is preliminary data.</text>
</comment>
<accession>A0A4V1M6U0</accession>
<dbReference type="Proteomes" id="UP000290218">
    <property type="component" value="Unassembled WGS sequence"/>
</dbReference>
<dbReference type="Pfam" id="PF05635">
    <property type="entry name" value="23S_rRNA_IVP"/>
    <property type="match status" value="1"/>
</dbReference>
<proteinExistence type="predicted"/>
<dbReference type="AlphaFoldDB" id="A0A4V1M6U0"/>